<dbReference type="GO" id="GO:0016987">
    <property type="term" value="F:sigma factor activity"/>
    <property type="evidence" value="ECO:0007669"/>
    <property type="project" value="UniProtKB-KW"/>
</dbReference>
<dbReference type="InterPro" id="IPR013325">
    <property type="entry name" value="RNA_pol_sigma_r2"/>
</dbReference>
<dbReference type="InterPro" id="IPR013324">
    <property type="entry name" value="RNA_pol_sigma_r3/r4-like"/>
</dbReference>
<dbReference type="PROSITE" id="PS01063">
    <property type="entry name" value="SIGMA70_ECF"/>
    <property type="match status" value="1"/>
</dbReference>
<evidence type="ECO:0000259" key="8">
    <source>
        <dbReference type="Pfam" id="PF08281"/>
    </source>
</evidence>
<feature type="domain" description="RNA polymerase sigma-70 region 2" evidence="7">
    <location>
        <begin position="23"/>
        <end position="90"/>
    </location>
</feature>
<sequence length="176" mass="20457">MDEELHLTIQHAKLGDKEAYEQLVTQFKAPVYRFALGMLNDRMDAEDVAQEAFVKAYFALSNLESEYAFSSWLFRIVSNLCKNRLSKRAREREFQEEADETIIDRDTPDPFVKVSMEQSLARLSVDHREVILLHDVQGYRYEEIASMLHIPMGTVKSRLFAARMALRDELRKGDHG</sequence>
<dbReference type="InterPro" id="IPR039425">
    <property type="entry name" value="RNA_pol_sigma-70-like"/>
</dbReference>
<evidence type="ECO:0000256" key="4">
    <source>
        <dbReference type="ARBA" id="ARBA00023125"/>
    </source>
</evidence>
<comment type="similarity">
    <text evidence="1 6">Belongs to the sigma-70 factor family. ECF subfamily.</text>
</comment>
<dbReference type="SUPFAM" id="SSF88946">
    <property type="entry name" value="Sigma2 domain of RNA polymerase sigma factors"/>
    <property type="match status" value="1"/>
</dbReference>
<evidence type="ECO:0000313" key="9">
    <source>
        <dbReference type="EMBL" id="PWW04737.1"/>
    </source>
</evidence>
<dbReference type="RefSeq" id="WP_110043857.1">
    <property type="nucleotide sequence ID" value="NZ_CP054612.1"/>
</dbReference>
<dbReference type="Pfam" id="PF08281">
    <property type="entry name" value="Sigma70_r4_2"/>
    <property type="match status" value="1"/>
</dbReference>
<dbReference type="Gene3D" id="1.10.10.10">
    <property type="entry name" value="Winged helix-like DNA-binding domain superfamily/Winged helix DNA-binding domain"/>
    <property type="match status" value="1"/>
</dbReference>
<keyword evidence="5 6" id="KW-0804">Transcription</keyword>
<comment type="caution">
    <text evidence="9">The sequence shown here is derived from an EMBL/GenBank/DDBJ whole genome shotgun (WGS) entry which is preliminary data.</text>
</comment>
<dbReference type="Pfam" id="PF04542">
    <property type="entry name" value="Sigma70_r2"/>
    <property type="match status" value="1"/>
</dbReference>
<evidence type="ECO:0000256" key="5">
    <source>
        <dbReference type="ARBA" id="ARBA00023163"/>
    </source>
</evidence>
<dbReference type="EMBL" id="QGTQ01000006">
    <property type="protein sequence ID" value="PWW04737.1"/>
    <property type="molecule type" value="Genomic_DNA"/>
</dbReference>
<dbReference type="InterPro" id="IPR013249">
    <property type="entry name" value="RNA_pol_sigma70_r4_t2"/>
</dbReference>
<evidence type="ECO:0000313" key="10">
    <source>
        <dbReference type="Proteomes" id="UP000246635"/>
    </source>
</evidence>
<feature type="domain" description="RNA polymerase sigma factor 70 region 4 type 2" evidence="8">
    <location>
        <begin position="116"/>
        <end position="166"/>
    </location>
</feature>
<keyword evidence="3 6" id="KW-0731">Sigma factor</keyword>
<dbReference type="InterPro" id="IPR014284">
    <property type="entry name" value="RNA_pol_sigma-70_dom"/>
</dbReference>
<dbReference type="Proteomes" id="UP000246635">
    <property type="component" value="Unassembled WGS sequence"/>
</dbReference>
<dbReference type="InterPro" id="IPR036388">
    <property type="entry name" value="WH-like_DNA-bd_sf"/>
</dbReference>
<evidence type="ECO:0000256" key="1">
    <source>
        <dbReference type="ARBA" id="ARBA00010641"/>
    </source>
</evidence>
<dbReference type="InterPro" id="IPR007627">
    <property type="entry name" value="RNA_pol_sigma70_r2"/>
</dbReference>
<evidence type="ECO:0000256" key="6">
    <source>
        <dbReference type="RuleBase" id="RU000716"/>
    </source>
</evidence>
<organism evidence="9 10">
    <name type="scientific">Paenibacillus cellulosilyticus</name>
    <dbReference type="NCBI Taxonomy" id="375489"/>
    <lineage>
        <taxon>Bacteria</taxon>
        <taxon>Bacillati</taxon>
        <taxon>Bacillota</taxon>
        <taxon>Bacilli</taxon>
        <taxon>Bacillales</taxon>
        <taxon>Paenibacillaceae</taxon>
        <taxon>Paenibacillus</taxon>
    </lineage>
</organism>
<evidence type="ECO:0000256" key="2">
    <source>
        <dbReference type="ARBA" id="ARBA00023015"/>
    </source>
</evidence>
<protein>
    <recommendedName>
        <fullName evidence="6">RNA polymerase sigma factor</fullName>
    </recommendedName>
</protein>
<dbReference type="PANTHER" id="PTHR43133">
    <property type="entry name" value="RNA POLYMERASE ECF-TYPE SIGMA FACTO"/>
    <property type="match status" value="1"/>
</dbReference>
<dbReference type="GO" id="GO:0006352">
    <property type="term" value="P:DNA-templated transcription initiation"/>
    <property type="evidence" value="ECO:0007669"/>
    <property type="project" value="InterPro"/>
</dbReference>
<keyword evidence="4 6" id="KW-0238">DNA-binding</keyword>
<dbReference type="AlphaFoldDB" id="A0A2V2YUT5"/>
<dbReference type="Gene3D" id="1.10.1740.10">
    <property type="match status" value="1"/>
</dbReference>
<keyword evidence="10" id="KW-1185">Reference proteome</keyword>
<dbReference type="SUPFAM" id="SSF88659">
    <property type="entry name" value="Sigma3 and sigma4 domains of RNA polymerase sigma factors"/>
    <property type="match status" value="1"/>
</dbReference>
<dbReference type="InterPro" id="IPR000838">
    <property type="entry name" value="RNA_pol_sigma70_ECF_CS"/>
</dbReference>
<proteinExistence type="inferred from homology"/>
<evidence type="ECO:0000256" key="3">
    <source>
        <dbReference type="ARBA" id="ARBA00023082"/>
    </source>
</evidence>
<name>A0A2V2YUT5_9BACL</name>
<dbReference type="GO" id="GO:0003677">
    <property type="term" value="F:DNA binding"/>
    <property type="evidence" value="ECO:0007669"/>
    <property type="project" value="UniProtKB-KW"/>
</dbReference>
<dbReference type="OrthoDB" id="9785675at2"/>
<gene>
    <name evidence="9" type="ORF">DFQ01_10618</name>
</gene>
<accession>A0A2V2YUT5</accession>
<keyword evidence="2 6" id="KW-0805">Transcription regulation</keyword>
<evidence type="ECO:0000259" key="7">
    <source>
        <dbReference type="Pfam" id="PF04542"/>
    </source>
</evidence>
<dbReference type="PANTHER" id="PTHR43133:SF51">
    <property type="entry name" value="RNA POLYMERASE SIGMA FACTOR"/>
    <property type="match status" value="1"/>
</dbReference>
<dbReference type="CDD" id="cd06171">
    <property type="entry name" value="Sigma70_r4"/>
    <property type="match status" value="1"/>
</dbReference>
<dbReference type="NCBIfam" id="TIGR02937">
    <property type="entry name" value="sigma70-ECF"/>
    <property type="match status" value="1"/>
</dbReference>
<reference evidence="9 10" key="1">
    <citation type="submission" date="2018-05" db="EMBL/GenBank/DDBJ databases">
        <title>Genomic Encyclopedia of Type Strains, Phase III (KMG-III): the genomes of soil and plant-associated and newly described type strains.</title>
        <authorList>
            <person name="Whitman W."/>
        </authorList>
    </citation>
    <scope>NUCLEOTIDE SEQUENCE [LARGE SCALE GENOMIC DNA]</scope>
    <source>
        <strain evidence="9 10">CECT 5696</strain>
    </source>
</reference>
<dbReference type="GO" id="GO:0006950">
    <property type="term" value="P:response to stress"/>
    <property type="evidence" value="ECO:0007669"/>
    <property type="project" value="UniProtKB-ARBA"/>
</dbReference>